<dbReference type="EMBL" id="JAIWYP010000011">
    <property type="protein sequence ID" value="KAH3739439.1"/>
    <property type="molecule type" value="Genomic_DNA"/>
</dbReference>
<keyword evidence="8" id="KW-0472">Membrane</keyword>
<dbReference type="InterPro" id="IPR044538">
    <property type="entry name" value="Vta1-like"/>
</dbReference>
<reference evidence="12" key="1">
    <citation type="journal article" date="2019" name="bioRxiv">
        <title>The Genome of the Zebra Mussel, Dreissena polymorpha: A Resource for Invasive Species Research.</title>
        <authorList>
            <person name="McCartney M.A."/>
            <person name="Auch B."/>
            <person name="Kono T."/>
            <person name="Mallez S."/>
            <person name="Zhang Y."/>
            <person name="Obille A."/>
            <person name="Becker A."/>
            <person name="Abrahante J.E."/>
            <person name="Garbe J."/>
            <person name="Badalamenti J.P."/>
            <person name="Herman A."/>
            <person name="Mangelson H."/>
            <person name="Liachko I."/>
            <person name="Sullivan S."/>
            <person name="Sone E.D."/>
            <person name="Koren S."/>
            <person name="Silverstein K.A.T."/>
            <person name="Beckman K.B."/>
            <person name="Gohl D.M."/>
        </authorList>
    </citation>
    <scope>NUCLEOTIDE SEQUENCE</scope>
    <source>
        <strain evidence="12">Duluth1</strain>
        <tissue evidence="12">Whole animal</tissue>
    </source>
</reference>
<dbReference type="PANTHER" id="PTHR46009">
    <property type="entry name" value="VACUOLAR PROTEIN SORTING-ASSOCIATED PROTEIN VTA1 HOMOLOG"/>
    <property type="match status" value="1"/>
</dbReference>
<dbReference type="Pfam" id="PF04652">
    <property type="entry name" value="Vta1"/>
    <property type="match status" value="1"/>
</dbReference>
<evidence type="ECO:0000256" key="2">
    <source>
        <dbReference type="ARBA" id="ARBA00004496"/>
    </source>
</evidence>
<accession>A0A9D4D772</accession>
<evidence type="ECO:0000259" key="10">
    <source>
        <dbReference type="Pfam" id="PF04652"/>
    </source>
</evidence>
<evidence type="ECO:0000256" key="7">
    <source>
        <dbReference type="ARBA" id="ARBA00022927"/>
    </source>
</evidence>
<comment type="caution">
    <text evidence="12">The sequence shown here is derived from an EMBL/GenBank/DDBJ whole genome shotgun (WGS) entry which is preliminary data.</text>
</comment>
<feature type="region of interest" description="Disordered" evidence="9">
    <location>
        <begin position="156"/>
        <end position="275"/>
    </location>
</feature>
<dbReference type="InterPro" id="IPR041212">
    <property type="entry name" value="Vta1_C"/>
</dbReference>
<keyword evidence="7" id="KW-0653">Protein transport</keyword>
<gene>
    <name evidence="12" type="ORF">DPMN_046091</name>
</gene>
<feature type="domain" description="Vta1/callose synthase N-terminal" evidence="10">
    <location>
        <begin position="15"/>
        <end position="156"/>
    </location>
</feature>
<comment type="similarity">
    <text evidence="3">Belongs to the VTA1 family.</text>
</comment>
<keyword evidence="13" id="KW-1185">Reference proteome</keyword>
<evidence type="ECO:0000313" key="12">
    <source>
        <dbReference type="EMBL" id="KAH3739439.1"/>
    </source>
</evidence>
<dbReference type="GO" id="GO:0005771">
    <property type="term" value="C:multivesicular body"/>
    <property type="evidence" value="ECO:0007669"/>
    <property type="project" value="TreeGrafter"/>
</dbReference>
<evidence type="ECO:0000256" key="5">
    <source>
        <dbReference type="ARBA" id="ARBA00022490"/>
    </source>
</evidence>
<dbReference type="GO" id="GO:0010008">
    <property type="term" value="C:endosome membrane"/>
    <property type="evidence" value="ECO:0007669"/>
    <property type="project" value="UniProtKB-SubCell"/>
</dbReference>
<keyword evidence="4" id="KW-0813">Transport</keyword>
<dbReference type="GO" id="GO:0015031">
    <property type="term" value="P:protein transport"/>
    <property type="evidence" value="ECO:0007669"/>
    <property type="project" value="UniProtKB-KW"/>
</dbReference>
<dbReference type="Gene3D" id="1.25.40.270">
    <property type="entry name" value="Vacuolar protein sorting-associated protein vta1"/>
    <property type="match status" value="1"/>
</dbReference>
<evidence type="ECO:0000256" key="9">
    <source>
        <dbReference type="SAM" id="MobiDB-lite"/>
    </source>
</evidence>
<keyword evidence="6" id="KW-0967">Endosome</keyword>
<organism evidence="12 13">
    <name type="scientific">Dreissena polymorpha</name>
    <name type="common">Zebra mussel</name>
    <name type="synonym">Mytilus polymorpha</name>
    <dbReference type="NCBI Taxonomy" id="45954"/>
    <lineage>
        <taxon>Eukaryota</taxon>
        <taxon>Metazoa</taxon>
        <taxon>Spiralia</taxon>
        <taxon>Lophotrochozoa</taxon>
        <taxon>Mollusca</taxon>
        <taxon>Bivalvia</taxon>
        <taxon>Autobranchia</taxon>
        <taxon>Heteroconchia</taxon>
        <taxon>Euheterodonta</taxon>
        <taxon>Imparidentia</taxon>
        <taxon>Neoheterodontei</taxon>
        <taxon>Myida</taxon>
        <taxon>Dreissenoidea</taxon>
        <taxon>Dreissenidae</taxon>
        <taxon>Dreissena</taxon>
    </lineage>
</organism>
<keyword evidence="5" id="KW-0963">Cytoplasm</keyword>
<evidence type="ECO:0000256" key="4">
    <source>
        <dbReference type="ARBA" id="ARBA00022448"/>
    </source>
</evidence>
<reference evidence="12" key="2">
    <citation type="submission" date="2020-11" db="EMBL/GenBank/DDBJ databases">
        <authorList>
            <person name="McCartney M.A."/>
            <person name="Auch B."/>
            <person name="Kono T."/>
            <person name="Mallez S."/>
            <person name="Becker A."/>
            <person name="Gohl D.M."/>
            <person name="Silverstein K.A.T."/>
            <person name="Koren S."/>
            <person name="Bechman K.B."/>
            <person name="Herman A."/>
            <person name="Abrahante J.E."/>
            <person name="Garbe J."/>
        </authorList>
    </citation>
    <scope>NUCLEOTIDE SEQUENCE</scope>
    <source>
        <strain evidence="12">Duluth1</strain>
        <tissue evidence="12">Whole animal</tissue>
    </source>
</reference>
<feature type="domain" description="Vta1 C-terminal" evidence="11">
    <location>
        <begin position="279"/>
        <end position="315"/>
    </location>
</feature>
<evidence type="ECO:0000256" key="8">
    <source>
        <dbReference type="ARBA" id="ARBA00023136"/>
    </source>
</evidence>
<dbReference type="Gene3D" id="1.20.5.420">
    <property type="entry name" value="Immunoglobulin FC, subunit C"/>
    <property type="match status" value="1"/>
</dbReference>
<dbReference type="AlphaFoldDB" id="A0A9D4D772"/>
<sequence length="320" mass="34834">MSGAGLPPLPQQLKQIQHYLKTATEHDKRDPVVSYYCRLYALQSGMEIDKKSPECRMFYVALMDYLEKVKKEVNNEAIHNEVVGQAHMESYALKVFLYADNEDRASRFNKNVVKSFYTAGMLFDTLSVFGELSEDIEKNRKYAKWKAAYIHRCLKNGETPEPGPLGGEDGEEGGFNFGDSGVEASGGAIGFEQHQNPGPSSGGYIPQTGPYIPSPTGSNHNLPTPNSHIPGGPPIGAHAPPTTPQEPNHGAKALPSQPLPAATAWKPPKPTGGVQLGTQEYQRAMKLCKFASSALQYEDANTAIDNLTKALNLLTTGKET</sequence>
<evidence type="ECO:0000313" key="13">
    <source>
        <dbReference type="Proteomes" id="UP000828390"/>
    </source>
</evidence>
<dbReference type="InterPro" id="IPR023175">
    <property type="entry name" value="Vta1/CALS_N_sf"/>
</dbReference>
<protein>
    <submittedName>
        <fullName evidence="12">Uncharacterized protein</fullName>
    </submittedName>
</protein>
<feature type="compositionally biased region" description="Polar residues" evidence="9">
    <location>
        <begin position="215"/>
        <end position="227"/>
    </location>
</feature>
<proteinExistence type="inferred from homology"/>
<dbReference type="Proteomes" id="UP000828390">
    <property type="component" value="Unassembled WGS sequence"/>
</dbReference>
<dbReference type="OrthoDB" id="391137at2759"/>
<dbReference type="InterPro" id="IPR039431">
    <property type="entry name" value="Vta1/CALS_N"/>
</dbReference>
<evidence type="ECO:0000256" key="3">
    <source>
        <dbReference type="ARBA" id="ARBA00007895"/>
    </source>
</evidence>
<evidence type="ECO:0000256" key="6">
    <source>
        <dbReference type="ARBA" id="ARBA00022753"/>
    </source>
</evidence>
<evidence type="ECO:0000256" key="1">
    <source>
        <dbReference type="ARBA" id="ARBA00004481"/>
    </source>
</evidence>
<evidence type="ECO:0000259" key="11">
    <source>
        <dbReference type="Pfam" id="PF18097"/>
    </source>
</evidence>
<dbReference type="GO" id="GO:0032511">
    <property type="term" value="P:late endosome to vacuole transport via multivesicular body sorting pathway"/>
    <property type="evidence" value="ECO:0007669"/>
    <property type="project" value="InterPro"/>
</dbReference>
<name>A0A9D4D772_DREPO</name>
<dbReference type="Pfam" id="PF18097">
    <property type="entry name" value="Vta1_C"/>
    <property type="match status" value="1"/>
</dbReference>
<comment type="subcellular location">
    <subcellularLocation>
        <location evidence="2">Cytoplasm</location>
    </subcellularLocation>
    <subcellularLocation>
        <location evidence="1">Endosome membrane</location>
        <topology evidence="1">Peripheral membrane protein</topology>
    </subcellularLocation>
</comment>
<dbReference type="PANTHER" id="PTHR46009:SF1">
    <property type="entry name" value="VACUOLAR PROTEIN SORTING-ASSOCIATED PROTEIN VTA1 HOMOLOG"/>
    <property type="match status" value="1"/>
</dbReference>